<proteinExistence type="predicted"/>
<accession>A0A166BQM9</accession>
<dbReference type="PANTHER" id="PTHR46333:SF5">
    <property type="entry name" value="TRANSGLUTAMINASE-LIKE DOMAIN-CONTAINING PROTEIN"/>
    <property type="match status" value="1"/>
</dbReference>
<gene>
    <name evidence="3" type="ORF">EXIGLDRAFT_725696</name>
</gene>
<dbReference type="AlphaFoldDB" id="A0A166BQM9"/>
<protein>
    <recommendedName>
        <fullName evidence="2">Transglutaminase-like domain-containing protein</fullName>
    </recommendedName>
</protein>
<dbReference type="InterPro" id="IPR052557">
    <property type="entry name" value="CAP/Cytokinesis_protein"/>
</dbReference>
<feature type="domain" description="Transglutaminase-like" evidence="2">
    <location>
        <begin position="267"/>
        <end position="339"/>
    </location>
</feature>
<name>A0A166BQM9_EXIGL</name>
<dbReference type="PANTHER" id="PTHR46333">
    <property type="entry name" value="CYTOKINESIS PROTEIN 3"/>
    <property type="match status" value="1"/>
</dbReference>
<dbReference type="GO" id="GO:0005737">
    <property type="term" value="C:cytoplasm"/>
    <property type="evidence" value="ECO:0007669"/>
    <property type="project" value="TreeGrafter"/>
</dbReference>
<dbReference type="STRING" id="1314781.A0A166BQM9"/>
<dbReference type="PRINTS" id="PR01217">
    <property type="entry name" value="PRICHEXTENSN"/>
</dbReference>
<dbReference type="Gene3D" id="3.10.620.30">
    <property type="match status" value="1"/>
</dbReference>
<feature type="region of interest" description="Disordered" evidence="1">
    <location>
        <begin position="1"/>
        <end position="30"/>
    </location>
</feature>
<evidence type="ECO:0000313" key="3">
    <source>
        <dbReference type="EMBL" id="KZW03240.1"/>
    </source>
</evidence>
<dbReference type="Pfam" id="PF01841">
    <property type="entry name" value="Transglut_core"/>
    <property type="match status" value="1"/>
</dbReference>
<organism evidence="3 4">
    <name type="scientific">Exidia glandulosa HHB12029</name>
    <dbReference type="NCBI Taxonomy" id="1314781"/>
    <lineage>
        <taxon>Eukaryota</taxon>
        <taxon>Fungi</taxon>
        <taxon>Dikarya</taxon>
        <taxon>Basidiomycota</taxon>
        <taxon>Agaricomycotina</taxon>
        <taxon>Agaricomycetes</taxon>
        <taxon>Auriculariales</taxon>
        <taxon>Exidiaceae</taxon>
        <taxon>Exidia</taxon>
    </lineage>
</organism>
<feature type="compositionally biased region" description="Pro residues" evidence="1">
    <location>
        <begin position="117"/>
        <end position="154"/>
    </location>
</feature>
<dbReference type="InParanoid" id="A0A166BQM9"/>
<feature type="compositionally biased region" description="Low complexity" evidence="1">
    <location>
        <begin position="55"/>
        <end position="65"/>
    </location>
</feature>
<evidence type="ECO:0000256" key="1">
    <source>
        <dbReference type="SAM" id="MobiDB-lite"/>
    </source>
</evidence>
<dbReference type="Proteomes" id="UP000077266">
    <property type="component" value="Unassembled WGS sequence"/>
</dbReference>
<dbReference type="InterPro" id="IPR038765">
    <property type="entry name" value="Papain-like_cys_pep_sf"/>
</dbReference>
<dbReference type="SMART" id="SM00460">
    <property type="entry name" value="TGc"/>
    <property type="match status" value="1"/>
</dbReference>
<feature type="region of interest" description="Disordered" evidence="1">
    <location>
        <begin position="54"/>
        <end position="187"/>
    </location>
</feature>
<dbReference type="EMBL" id="KV425884">
    <property type="protein sequence ID" value="KZW03240.1"/>
    <property type="molecule type" value="Genomic_DNA"/>
</dbReference>
<evidence type="ECO:0000313" key="4">
    <source>
        <dbReference type="Proteomes" id="UP000077266"/>
    </source>
</evidence>
<dbReference type="OrthoDB" id="6129702at2759"/>
<evidence type="ECO:0000259" key="2">
    <source>
        <dbReference type="SMART" id="SM00460"/>
    </source>
</evidence>
<feature type="compositionally biased region" description="Pro residues" evidence="1">
    <location>
        <begin position="93"/>
        <end position="106"/>
    </location>
</feature>
<keyword evidence="4" id="KW-1185">Reference proteome</keyword>
<reference evidence="3 4" key="1">
    <citation type="journal article" date="2016" name="Mol. Biol. Evol.">
        <title>Comparative Genomics of Early-Diverging Mushroom-Forming Fungi Provides Insights into the Origins of Lignocellulose Decay Capabilities.</title>
        <authorList>
            <person name="Nagy L.G."/>
            <person name="Riley R."/>
            <person name="Tritt A."/>
            <person name="Adam C."/>
            <person name="Daum C."/>
            <person name="Floudas D."/>
            <person name="Sun H."/>
            <person name="Yadav J.S."/>
            <person name="Pangilinan J."/>
            <person name="Larsson K.H."/>
            <person name="Matsuura K."/>
            <person name="Barry K."/>
            <person name="Labutti K."/>
            <person name="Kuo R."/>
            <person name="Ohm R.A."/>
            <person name="Bhattacharya S.S."/>
            <person name="Shirouzu T."/>
            <person name="Yoshinaga Y."/>
            <person name="Martin F.M."/>
            <person name="Grigoriev I.V."/>
            <person name="Hibbett D.S."/>
        </authorList>
    </citation>
    <scope>NUCLEOTIDE SEQUENCE [LARGE SCALE GENOMIC DNA]</scope>
    <source>
        <strain evidence="3 4">HHB12029</strain>
    </source>
</reference>
<dbReference type="InterPro" id="IPR002931">
    <property type="entry name" value="Transglutaminase-like"/>
</dbReference>
<feature type="compositionally biased region" description="Polar residues" evidence="1">
    <location>
        <begin position="79"/>
        <end position="89"/>
    </location>
</feature>
<sequence length="527" mass="57958">MNIPDPYHARKAASPKPPSLPAERGDDETHVDWANLSQEDKEVFFSWLDEFFARSSHGSSSSTAKPAPPARRPALPASNSTTDTAPSTKSRPRPPVPGVRSLPPPAEVDDGEQTPVAQPPPPPRIASKPPPPAAPKPARPPVPGRQSEPGPPPVAWNSRPAPPINMSNRPARPAAAPVPEPVYEEDGEVDDWCTAHRDFSAADEHAAMFPREHARSIATLAYDLTAPFDDPVDKARVIFTWMHHNIAYDAANFLAGTVKHGATAEDTLRTGMAVCEGYSGLFSAIALAAGLEVISVHGHGKGYGYAPPPPGTRLPPYDGNHAWNAVKLDGDWRLMDSTWGAGALTNGAYLQRFAANHFCGATGTGHNLEFRRKHFPSEPRQQFVPPESIISWEQYMLIPERPRIMSDFETLRYSEALLQPQERVLEPGRNRVVLKRYCVHVEETEEDAYVPIVWLEGHPRHMAPLALYPYGWMIDLDLSNSSGQVFRLAIVKTMNNQDALGACREGYERAKGRQAMSFSFLAEWDIA</sequence>
<dbReference type="SUPFAM" id="SSF54001">
    <property type="entry name" value="Cysteine proteinases"/>
    <property type="match status" value="1"/>
</dbReference>